<reference evidence="9" key="2">
    <citation type="submission" date="2020-09" db="EMBL/GenBank/DDBJ databases">
        <authorList>
            <person name="Sun Q."/>
            <person name="Zhou Y."/>
        </authorList>
    </citation>
    <scope>NUCLEOTIDE SEQUENCE</scope>
    <source>
        <strain evidence="9">CGMCC 1.12785</strain>
    </source>
</reference>
<protein>
    <submittedName>
        <fullName evidence="9">ABC transporter permease</fullName>
    </submittedName>
</protein>
<feature type="transmembrane region" description="Helical" evidence="7">
    <location>
        <begin position="214"/>
        <end position="247"/>
    </location>
</feature>
<accession>A0A8J2U166</accession>
<evidence type="ECO:0000259" key="8">
    <source>
        <dbReference type="PROSITE" id="PS50928"/>
    </source>
</evidence>
<dbReference type="GO" id="GO:0005886">
    <property type="term" value="C:plasma membrane"/>
    <property type="evidence" value="ECO:0007669"/>
    <property type="project" value="UniProtKB-SubCell"/>
</dbReference>
<gene>
    <name evidence="9" type="ORF">GCM10011333_33080</name>
</gene>
<dbReference type="RefSeq" id="WP_188551976.1">
    <property type="nucleotide sequence ID" value="NZ_BMFY01000021.1"/>
</dbReference>
<dbReference type="SUPFAM" id="SSF161098">
    <property type="entry name" value="MetI-like"/>
    <property type="match status" value="1"/>
</dbReference>
<dbReference type="GO" id="GO:0055085">
    <property type="term" value="P:transmembrane transport"/>
    <property type="evidence" value="ECO:0007669"/>
    <property type="project" value="InterPro"/>
</dbReference>
<feature type="transmembrane region" description="Helical" evidence="7">
    <location>
        <begin position="120"/>
        <end position="149"/>
    </location>
</feature>
<comment type="similarity">
    <text evidence="7">Belongs to the binding-protein-dependent transport system permease family.</text>
</comment>
<keyword evidence="2 7" id="KW-0813">Transport</keyword>
<dbReference type="AlphaFoldDB" id="A0A8J2U166"/>
<comment type="subcellular location">
    <subcellularLocation>
        <location evidence="1 7">Cell membrane</location>
        <topology evidence="1 7">Multi-pass membrane protein</topology>
    </subcellularLocation>
</comment>
<comment type="caution">
    <text evidence="9">The sequence shown here is derived from an EMBL/GenBank/DDBJ whole genome shotgun (WGS) entry which is preliminary data.</text>
</comment>
<name>A0A8J2U166_9MICO</name>
<feature type="transmembrane region" description="Helical" evidence="7">
    <location>
        <begin position="24"/>
        <end position="47"/>
    </location>
</feature>
<keyword evidence="10" id="KW-1185">Reference proteome</keyword>
<keyword evidence="5 7" id="KW-1133">Transmembrane helix</keyword>
<feature type="domain" description="ABC transmembrane type-1" evidence="8">
    <location>
        <begin position="84"/>
        <end position="288"/>
    </location>
</feature>
<dbReference type="CDD" id="cd06261">
    <property type="entry name" value="TM_PBP2"/>
    <property type="match status" value="1"/>
</dbReference>
<evidence type="ECO:0000256" key="7">
    <source>
        <dbReference type="RuleBase" id="RU363032"/>
    </source>
</evidence>
<dbReference type="Pfam" id="PF00528">
    <property type="entry name" value="BPD_transp_1"/>
    <property type="match status" value="1"/>
</dbReference>
<evidence type="ECO:0000313" key="9">
    <source>
        <dbReference type="EMBL" id="GGA27688.1"/>
    </source>
</evidence>
<dbReference type="PANTHER" id="PTHR30183">
    <property type="entry name" value="MOLYBDENUM TRANSPORT SYSTEM PERMEASE PROTEIN MODB"/>
    <property type="match status" value="1"/>
</dbReference>
<proteinExistence type="inferred from homology"/>
<keyword evidence="6 7" id="KW-0472">Membrane</keyword>
<evidence type="ECO:0000256" key="1">
    <source>
        <dbReference type="ARBA" id="ARBA00004651"/>
    </source>
</evidence>
<evidence type="ECO:0000256" key="5">
    <source>
        <dbReference type="ARBA" id="ARBA00022989"/>
    </source>
</evidence>
<organism evidence="9 10">
    <name type="scientific">Sediminivirga luteola</name>
    <dbReference type="NCBI Taxonomy" id="1774748"/>
    <lineage>
        <taxon>Bacteria</taxon>
        <taxon>Bacillati</taxon>
        <taxon>Actinomycetota</taxon>
        <taxon>Actinomycetes</taxon>
        <taxon>Micrococcales</taxon>
        <taxon>Brevibacteriaceae</taxon>
        <taxon>Sediminivirga</taxon>
    </lineage>
</organism>
<reference evidence="9" key="1">
    <citation type="journal article" date="2014" name="Int. J. Syst. Evol. Microbiol.">
        <title>Complete genome sequence of Corynebacterium casei LMG S-19264T (=DSM 44701T), isolated from a smear-ripened cheese.</title>
        <authorList>
            <consortium name="US DOE Joint Genome Institute (JGI-PGF)"/>
            <person name="Walter F."/>
            <person name="Albersmeier A."/>
            <person name="Kalinowski J."/>
            <person name="Ruckert C."/>
        </authorList>
    </citation>
    <scope>NUCLEOTIDE SEQUENCE</scope>
    <source>
        <strain evidence="9">CGMCC 1.12785</strain>
    </source>
</reference>
<keyword evidence="4 7" id="KW-0812">Transmembrane</keyword>
<dbReference type="InterPro" id="IPR000515">
    <property type="entry name" value="MetI-like"/>
</dbReference>
<keyword evidence="3" id="KW-1003">Cell membrane</keyword>
<feature type="transmembrane region" description="Helical" evidence="7">
    <location>
        <begin position="267"/>
        <end position="289"/>
    </location>
</feature>
<dbReference type="Gene3D" id="1.10.3720.10">
    <property type="entry name" value="MetI-like"/>
    <property type="match status" value="1"/>
</dbReference>
<dbReference type="Proteomes" id="UP000616114">
    <property type="component" value="Unassembled WGS sequence"/>
</dbReference>
<evidence type="ECO:0000256" key="3">
    <source>
        <dbReference type="ARBA" id="ARBA00022475"/>
    </source>
</evidence>
<dbReference type="EMBL" id="BMFY01000021">
    <property type="protein sequence ID" value="GGA27688.1"/>
    <property type="molecule type" value="Genomic_DNA"/>
</dbReference>
<evidence type="ECO:0000313" key="10">
    <source>
        <dbReference type="Proteomes" id="UP000616114"/>
    </source>
</evidence>
<feature type="transmembrane region" description="Helical" evidence="7">
    <location>
        <begin position="155"/>
        <end position="180"/>
    </location>
</feature>
<evidence type="ECO:0000256" key="4">
    <source>
        <dbReference type="ARBA" id="ARBA00022692"/>
    </source>
</evidence>
<feature type="transmembrane region" description="Helical" evidence="7">
    <location>
        <begin position="84"/>
        <end position="108"/>
    </location>
</feature>
<sequence>MTTALRYPVGMRVRRRRGTAQARFSSLPAALPGIAVLLIFGAVPLAILSVTALGLGATGSGEQPGFTFGHLLQVFTEARLRRELINSIVVGIGSVLIMLIAGIPLTLAMSRHEQDRGPGILGGSALVSVVFTLPIALPGIVVGFFTILMLGRTGLFAQAIPAFGGMAYAIPGLFAAYVYFSFPRVIGPLRAVMSSFDHSLVDTARTLGSSRLRAFFTVSLPIVLPAVVEVLGTAAAVTIGGYGTIATLSQGERLLALSVADELSNRYQVASASGLAVVLAMLAAGTLAVSRGLARILERSRA</sequence>
<dbReference type="PANTHER" id="PTHR30183:SF3">
    <property type="entry name" value="MOLYBDENUM TRANSPORT SYSTEM PERMEASE PROTEIN MODB"/>
    <property type="match status" value="1"/>
</dbReference>
<evidence type="ECO:0000256" key="2">
    <source>
        <dbReference type="ARBA" id="ARBA00022448"/>
    </source>
</evidence>
<evidence type="ECO:0000256" key="6">
    <source>
        <dbReference type="ARBA" id="ARBA00023136"/>
    </source>
</evidence>
<dbReference type="InterPro" id="IPR035906">
    <property type="entry name" value="MetI-like_sf"/>
</dbReference>
<dbReference type="PROSITE" id="PS50928">
    <property type="entry name" value="ABC_TM1"/>
    <property type="match status" value="1"/>
</dbReference>